<evidence type="ECO:0000313" key="2">
    <source>
        <dbReference type="EMBL" id="KAG5456587.1"/>
    </source>
</evidence>
<protein>
    <submittedName>
        <fullName evidence="2">DIL domain-containing protein</fullName>
    </submittedName>
</protein>
<dbReference type="EMBL" id="JAEFCI010011498">
    <property type="protein sequence ID" value="KAG5456587.1"/>
    <property type="molecule type" value="Genomic_DNA"/>
</dbReference>
<feature type="non-terminal residue" evidence="2">
    <location>
        <position position="1"/>
    </location>
</feature>
<accession>A0A8H7ZPA7</accession>
<keyword evidence="3" id="KW-1185">Reference proteome</keyword>
<reference evidence="2 3" key="1">
    <citation type="journal article" name="Sci. Rep.">
        <title>Genome-scale phylogenetic analyses confirm Olpidium as the closest living zoosporic fungus to the non-flagellated, terrestrial fungi.</title>
        <authorList>
            <person name="Chang Y."/>
            <person name="Rochon D."/>
            <person name="Sekimoto S."/>
            <person name="Wang Y."/>
            <person name="Chovatia M."/>
            <person name="Sandor L."/>
            <person name="Salamov A."/>
            <person name="Grigoriev I.V."/>
            <person name="Stajich J.E."/>
            <person name="Spatafora J.W."/>
        </authorList>
    </citation>
    <scope>NUCLEOTIDE SEQUENCE [LARGE SCALE GENOMIC DNA]</scope>
    <source>
        <strain evidence="2">S191</strain>
    </source>
</reference>
<organism evidence="2 3">
    <name type="scientific">Olpidium bornovanus</name>
    <dbReference type="NCBI Taxonomy" id="278681"/>
    <lineage>
        <taxon>Eukaryota</taxon>
        <taxon>Fungi</taxon>
        <taxon>Fungi incertae sedis</taxon>
        <taxon>Olpidiomycota</taxon>
        <taxon>Olpidiomycotina</taxon>
        <taxon>Olpidiomycetes</taxon>
        <taxon>Olpidiales</taxon>
        <taxon>Olpidiaceae</taxon>
        <taxon>Olpidium</taxon>
    </lineage>
</organism>
<proteinExistence type="predicted"/>
<dbReference type="Proteomes" id="UP000673691">
    <property type="component" value="Unassembled WGS sequence"/>
</dbReference>
<dbReference type="AlphaFoldDB" id="A0A8H7ZPA7"/>
<comment type="caution">
    <text evidence="2">The sequence shown here is derived from an EMBL/GenBank/DDBJ whole genome shotgun (WGS) entry which is preliminary data.</text>
</comment>
<dbReference type="PROSITE" id="PS51126">
    <property type="entry name" value="DILUTE"/>
    <property type="match status" value="1"/>
</dbReference>
<gene>
    <name evidence="2" type="ORF">BJ554DRAFT_3637</name>
</gene>
<evidence type="ECO:0000313" key="3">
    <source>
        <dbReference type="Proteomes" id="UP000673691"/>
    </source>
</evidence>
<dbReference type="InterPro" id="IPR052072">
    <property type="entry name" value="Vascular_dev_regulator"/>
</dbReference>
<dbReference type="Pfam" id="PF01843">
    <property type="entry name" value="DIL"/>
    <property type="match status" value="1"/>
</dbReference>
<sequence>QVLLRRRSYLQTDHPRDAVAYGGDVIQSPSHEKKLCVLEERYSCNRGNPAFFVISSLTFPRCGNTAGFQIQYNLSRIHGWCKAHQIGDSEVLLEQLVQVVKLLQMPKGTIRDLDNMFEACFLLNATQIKKILTIYCVADYDAGVNPELIKAAAARVSENDALLLDAKSTEEAGSWKNPTTKKIESIERYVPMWLTGLIPNTNAVEKYRPAPQRLPPVQLQNPRQNQTRNPGQIIHAQYLTQIHVQFLMQIQMLNLTQIRTLNLMQAPTQNLTNIRNVESDANPEVEFEAESGGGS</sequence>
<dbReference type="SMART" id="SM01132">
    <property type="entry name" value="DIL"/>
    <property type="match status" value="1"/>
</dbReference>
<feature type="domain" description="Dilute" evidence="1">
    <location>
        <begin position="1"/>
        <end position="158"/>
    </location>
</feature>
<dbReference type="GO" id="GO:0051020">
    <property type="term" value="F:GTPase binding"/>
    <property type="evidence" value="ECO:0007669"/>
    <property type="project" value="TreeGrafter"/>
</dbReference>
<dbReference type="InterPro" id="IPR002710">
    <property type="entry name" value="Dilute_dom"/>
</dbReference>
<name>A0A8H7ZPA7_9FUNG</name>
<dbReference type="OrthoDB" id="6108017at2759"/>
<evidence type="ECO:0000259" key="1">
    <source>
        <dbReference type="PROSITE" id="PS51126"/>
    </source>
</evidence>
<dbReference type="PANTHER" id="PTHR16027:SF6">
    <property type="entry name" value="DILUTE DOMAIN-CONTAINING PROTEIN"/>
    <property type="match status" value="1"/>
</dbReference>
<dbReference type="PANTHER" id="PTHR16027">
    <property type="entry name" value="DILUTE DOMAIN-CONTAINING PROTEIN YPR089W"/>
    <property type="match status" value="1"/>
</dbReference>